<feature type="compositionally biased region" description="Polar residues" evidence="1">
    <location>
        <begin position="167"/>
        <end position="194"/>
    </location>
</feature>
<feature type="region of interest" description="Disordered" evidence="1">
    <location>
        <begin position="133"/>
        <end position="214"/>
    </location>
</feature>
<dbReference type="EMBL" id="JBHTMK010000020">
    <property type="protein sequence ID" value="MFD1367065.1"/>
    <property type="molecule type" value="Genomic_DNA"/>
</dbReference>
<protein>
    <submittedName>
        <fullName evidence="3">Uncharacterized protein</fullName>
    </submittedName>
</protein>
<feature type="region of interest" description="Disordered" evidence="1">
    <location>
        <begin position="329"/>
        <end position="407"/>
    </location>
</feature>
<feature type="compositionally biased region" description="Low complexity" evidence="1">
    <location>
        <begin position="352"/>
        <end position="361"/>
    </location>
</feature>
<name>A0ABW4AA15_9ACTN</name>
<keyword evidence="2" id="KW-0812">Transmembrane</keyword>
<evidence type="ECO:0000256" key="1">
    <source>
        <dbReference type="SAM" id="MobiDB-lite"/>
    </source>
</evidence>
<keyword evidence="2" id="KW-0472">Membrane</keyword>
<sequence length="407" mass="42649">MAEVNTKDAAIEIEHILGGYDAHRRAHFWFSHGDRSMARDYLRLGSRHGVAAADEDLAVLDKSGDTRIAACTRISGLAPGDDSRSGWRVRLRPLLRWLTASAVLLILVSSLFAGIRARQTATHLDALPDTYVPTGLSNAPIGPRQEVALPTTERPQPAPTAGEHPRTTSSAQPYTTVASRPSTTAVTLPPSSEASVDRPASVSDPHLSVSQGDGSEESFSALVALSGKDGWRQLRFQPEAESRFVATLWSTDRTPCFWRFAGADGMEADAAETNSSDVVVPAGERRDTIVLTEGWPVLSVKVRGGDRVAGCLLVNQRFVEIEKAAAKPVSGGWAAETASSGGPVGEAPTTGEPDPVAEPVATPTPSPVPVPGVSAADESAIGGEPVESAAPASPSTESPLGAPNHVD</sequence>
<evidence type="ECO:0000313" key="3">
    <source>
        <dbReference type="EMBL" id="MFD1367065.1"/>
    </source>
</evidence>
<feature type="compositionally biased region" description="Low complexity" evidence="1">
    <location>
        <begin position="384"/>
        <end position="399"/>
    </location>
</feature>
<dbReference type="Proteomes" id="UP001597183">
    <property type="component" value="Unassembled WGS sequence"/>
</dbReference>
<comment type="caution">
    <text evidence="3">The sequence shown here is derived from an EMBL/GenBank/DDBJ whole genome shotgun (WGS) entry which is preliminary data.</text>
</comment>
<organism evidence="3 4">
    <name type="scientific">Actinoplanes sichuanensis</name>
    <dbReference type="NCBI Taxonomy" id="512349"/>
    <lineage>
        <taxon>Bacteria</taxon>
        <taxon>Bacillati</taxon>
        <taxon>Actinomycetota</taxon>
        <taxon>Actinomycetes</taxon>
        <taxon>Micromonosporales</taxon>
        <taxon>Micromonosporaceae</taxon>
        <taxon>Actinoplanes</taxon>
    </lineage>
</organism>
<keyword evidence="4" id="KW-1185">Reference proteome</keyword>
<reference evidence="4" key="1">
    <citation type="journal article" date="2019" name="Int. J. Syst. Evol. Microbiol.">
        <title>The Global Catalogue of Microorganisms (GCM) 10K type strain sequencing project: providing services to taxonomists for standard genome sequencing and annotation.</title>
        <authorList>
            <consortium name="The Broad Institute Genomics Platform"/>
            <consortium name="The Broad Institute Genome Sequencing Center for Infectious Disease"/>
            <person name="Wu L."/>
            <person name="Ma J."/>
        </authorList>
    </citation>
    <scope>NUCLEOTIDE SEQUENCE [LARGE SCALE GENOMIC DNA]</scope>
    <source>
        <strain evidence="4">CCM 7526</strain>
    </source>
</reference>
<evidence type="ECO:0000313" key="4">
    <source>
        <dbReference type="Proteomes" id="UP001597183"/>
    </source>
</evidence>
<accession>A0ABW4AA15</accession>
<feature type="transmembrane region" description="Helical" evidence="2">
    <location>
        <begin position="94"/>
        <end position="115"/>
    </location>
</feature>
<dbReference type="RefSeq" id="WP_317796103.1">
    <property type="nucleotide sequence ID" value="NZ_AP028461.1"/>
</dbReference>
<gene>
    <name evidence="3" type="ORF">ACFQ5G_17065</name>
</gene>
<keyword evidence="2" id="KW-1133">Transmembrane helix</keyword>
<proteinExistence type="predicted"/>
<evidence type="ECO:0000256" key="2">
    <source>
        <dbReference type="SAM" id="Phobius"/>
    </source>
</evidence>